<feature type="region of interest" description="Disordered" evidence="1">
    <location>
        <begin position="46"/>
        <end position="92"/>
    </location>
</feature>
<protein>
    <submittedName>
        <fullName evidence="2">Uncharacterized protein</fullName>
    </submittedName>
</protein>
<organism evidence="2 3">
    <name type="scientific">Haemaphysalis longicornis</name>
    <name type="common">Bush tick</name>
    <dbReference type="NCBI Taxonomy" id="44386"/>
    <lineage>
        <taxon>Eukaryota</taxon>
        <taxon>Metazoa</taxon>
        <taxon>Ecdysozoa</taxon>
        <taxon>Arthropoda</taxon>
        <taxon>Chelicerata</taxon>
        <taxon>Arachnida</taxon>
        <taxon>Acari</taxon>
        <taxon>Parasitiformes</taxon>
        <taxon>Ixodida</taxon>
        <taxon>Ixodoidea</taxon>
        <taxon>Ixodidae</taxon>
        <taxon>Haemaphysalinae</taxon>
        <taxon>Haemaphysalis</taxon>
    </lineage>
</organism>
<dbReference type="EMBL" id="JABSTR010000001">
    <property type="protein sequence ID" value="KAH9359465.1"/>
    <property type="molecule type" value="Genomic_DNA"/>
</dbReference>
<evidence type="ECO:0000313" key="3">
    <source>
        <dbReference type="Proteomes" id="UP000821853"/>
    </source>
</evidence>
<comment type="caution">
    <text evidence="2">The sequence shown here is derived from an EMBL/GenBank/DDBJ whole genome shotgun (WGS) entry which is preliminary data.</text>
</comment>
<reference evidence="2 3" key="1">
    <citation type="journal article" date="2020" name="Cell">
        <title>Large-Scale Comparative Analyses of Tick Genomes Elucidate Their Genetic Diversity and Vector Capacities.</title>
        <authorList>
            <consortium name="Tick Genome and Microbiome Consortium (TIGMIC)"/>
            <person name="Jia N."/>
            <person name="Wang J."/>
            <person name="Shi W."/>
            <person name="Du L."/>
            <person name="Sun Y."/>
            <person name="Zhan W."/>
            <person name="Jiang J.F."/>
            <person name="Wang Q."/>
            <person name="Zhang B."/>
            <person name="Ji P."/>
            <person name="Bell-Sakyi L."/>
            <person name="Cui X.M."/>
            <person name="Yuan T.T."/>
            <person name="Jiang B.G."/>
            <person name="Yang W.F."/>
            <person name="Lam T.T."/>
            <person name="Chang Q.C."/>
            <person name="Ding S.J."/>
            <person name="Wang X.J."/>
            <person name="Zhu J.G."/>
            <person name="Ruan X.D."/>
            <person name="Zhao L."/>
            <person name="Wei J.T."/>
            <person name="Ye R.Z."/>
            <person name="Que T.C."/>
            <person name="Du C.H."/>
            <person name="Zhou Y.H."/>
            <person name="Cheng J.X."/>
            <person name="Dai P.F."/>
            <person name="Guo W.B."/>
            <person name="Han X.H."/>
            <person name="Huang E.J."/>
            <person name="Li L.F."/>
            <person name="Wei W."/>
            <person name="Gao Y.C."/>
            <person name="Liu J.Z."/>
            <person name="Shao H.Z."/>
            <person name="Wang X."/>
            <person name="Wang C.C."/>
            <person name="Yang T.C."/>
            <person name="Huo Q.B."/>
            <person name="Li W."/>
            <person name="Chen H.Y."/>
            <person name="Chen S.E."/>
            <person name="Zhou L.G."/>
            <person name="Ni X.B."/>
            <person name="Tian J.H."/>
            <person name="Sheng Y."/>
            <person name="Liu T."/>
            <person name="Pan Y.S."/>
            <person name="Xia L.Y."/>
            <person name="Li J."/>
            <person name="Zhao F."/>
            <person name="Cao W.C."/>
        </authorList>
    </citation>
    <scope>NUCLEOTIDE SEQUENCE [LARGE SCALE GENOMIC DNA]</scope>
    <source>
        <strain evidence="2">HaeL-2018</strain>
    </source>
</reference>
<evidence type="ECO:0000256" key="1">
    <source>
        <dbReference type="SAM" id="MobiDB-lite"/>
    </source>
</evidence>
<dbReference type="Proteomes" id="UP000821853">
    <property type="component" value="Chromosome 1"/>
</dbReference>
<evidence type="ECO:0000313" key="2">
    <source>
        <dbReference type="EMBL" id="KAH9359465.1"/>
    </source>
</evidence>
<gene>
    <name evidence="2" type="ORF">HPB48_019488</name>
</gene>
<proteinExistence type="predicted"/>
<dbReference type="VEuPathDB" id="VectorBase:HLOH_051889"/>
<accession>A0A9J6FAL0</accession>
<keyword evidence="3" id="KW-1185">Reference proteome</keyword>
<sequence>MATAGQRDVRRYRIGKRFSAPVVLVLPANITSGLQISSTAAWTHTAATSKPTILSPATYQRAPRNNRRSPSQSVLPSSPENNHWPRHSSMPT</sequence>
<feature type="compositionally biased region" description="Polar residues" evidence="1">
    <location>
        <begin position="68"/>
        <end position="81"/>
    </location>
</feature>
<dbReference type="AlphaFoldDB" id="A0A9J6FAL0"/>
<name>A0A9J6FAL0_HAELO</name>